<dbReference type="EC" id="2.5.1.-" evidence="3"/>
<dbReference type="PANTHER" id="PTHR11808">
    <property type="entry name" value="TRANS-SULFURATION ENZYME FAMILY MEMBER"/>
    <property type="match status" value="1"/>
</dbReference>
<dbReference type="NCBIfam" id="TIGR01325">
    <property type="entry name" value="O_suc_HS_sulf"/>
    <property type="match status" value="1"/>
</dbReference>
<dbReference type="Pfam" id="PF01053">
    <property type="entry name" value="Cys_Met_Meta_PP"/>
    <property type="match status" value="1"/>
</dbReference>
<feature type="modified residue" description="N6-(pyridoxal phosphate)lysine" evidence="3">
    <location>
        <position position="215"/>
    </location>
</feature>
<dbReference type="InterPro" id="IPR006234">
    <property type="entry name" value="O-succ-hSer_sulfhydrylase"/>
</dbReference>
<keyword evidence="3" id="KW-0028">Amino-acid biosynthesis</keyword>
<comment type="caution">
    <text evidence="5">The sequence shown here is derived from an EMBL/GenBank/DDBJ whole genome shotgun (WGS) entry which is preliminary data.</text>
</comment>
<keyword evidence="3" id="KW-0808">Transferase</keyword>
<keyword evidence="3" id="KW-0486">Methionine biosynthesis</keyword>
<comment type="function">
    <text evidence="3">Catalyzes the formation of L-homocysteine from O-succinyl-L-homoserine (OSHS) and hydrogen sulfide.</text>
</comment>
<dbReference type="InterPro" id="IPR015421">
    <property type="entry name" value="PyrdxlP-dep_Trfase_major"/>
</dbReference>
<dbReference type="SUPFAM" id="SSF53383">
    <property type="entry name" value="PLP-dependent transferases"/>
    <property type="match status" value="1"/>
</dbReference>
<comment type="subunit">
    <text evidence="3">Homotetramer.</text>
</comment>
<evidence type="ECO:0000256" key="3">
    <source>
        <dbReference type="HAMAP-Rule" id="MF_02056"/>
    </source>
</evidence>
<keyword evidence="6" id="KW-1185">Reference proteome</keyword>
<dbReference type="InterPro" id="IPR000277">
    <property type="entry name" value="Cys/Met-Metab_PyrdxlP-dep_enz"/>
</dbReference>
<comment type="catalytic activity">
    <reaction evidence="3">
        <text>O-succinyl-L-homoserine + hydrogen sulfide = L-homocysteine + succinate</text>
        <dbReference type="Rhea" id="RHEA:27826"/>
        <dbReference type="ChEBI" id="CHEBI:29919"/>
        <dbReference type="ChEBI" id="CHEBI:30031"/>
        <dbReference type="ChEBI" id="CHEBI:57661"/>
        <dbReference type="ChEBI" id="CHEBI:58199"/>
    </reaction>
</comment>
<dbReference type="InterPro" id="IPR015424">
    <property type="entry name" value="PyrdxlP-dep_Trfase"/>
</dbReference>
<organism evidence="5 6">
    <name type="scientific">Hirschia litorea</name>
    <dbReference type="NCBI Taxonomy" id="1199156"/>
    <lineage>
        <taxon>Bacteria</taxon>
        <taxon>Pseudomonadati</taxon>
        <taxon>Pseudomonadota</taxon>
        <taxon>Alphaproteobacteria</taxon>
        <taxon>Hyphomonadales</taxon>
        <taxon>Hyphomonadaceae</taxon>
        <taxon>Hirschia</taxon>
    </lineage>
</organism>
<dbReference type="CDD" id="cd00614">
    <property type="entry name" value="CGS_like"/>
    <property type="match status" value="1"/>
</dbReference>
<accession>A0ABW2ILD0</accession>
<comment type="pathway">
    <text evidence="3">Amino-acid biosynthesis; L-methionine biosynthesis via de novo pathway; L-homocysteine from O-succinyl-L-homoserine: step 1/1.</text>
</comment>
<sequence length="401" mass="43335">MADKNEKSNLDSTKLATNLVHGGRLRSEYCETSEGLFLTSGYCYPNAETAQARMAGDEPGFVYSRYANPTIKMLEDKLAMIEGAESCRCTSSGMAAISAALIAPCKQGDRIVAAKALFGSCTWILKNLMPKFGIEAEFVDGNDLEAWQTALSKPARLVLIESPSNPLLEGVDIRAIADLTRAAGAELVVDNVFATPLGQKPLELGADWVVYSATKHMDGQGRVLAGAILGKKEAMDEIFDSYLKHTGPAISPFNAWIILKGLETLELRVSRMNQTAAKLADFIADHPAVAAVRYPGRKDHPHYDIFQKQQSEGGSLIAISLKGGKESAFKLLNNLNIVTISNNLGDAKTLICHPTTTTHRTLSDEEKADVGLNDSWVRLSVGLEHPDDLIADFSKALNAAL</sequence>
<dbReference type="PIRSF" id="PIRSF001434">
    <property type="entry name" value="CGS"/>
    <property type="match status" value="1"/>
</dbReference>
<proteinExistence type="inferred from homology"/>
<evidence type="ECO:0000256" key="1">
    <source>
        <dbReference type="ARBA" id="ARBA00001933"/>
    </source>
</evidence>
<dbReference type="Gene3D" id="3.90.1150.10">
    <property type="entry name" value="Aspartate Aminotransferase, domain 1"/>
    <property type="match status" value="1"/>
</dbReference>
<dbReference type="HAMAP" id="MF_02056">
    <property type="entry name" value="MetZ"/>
    <property type="match status" value="1"/>
</dbReference>
<evidence type="ECO:0000256" key="4">
    <source>
        <dbReference type="RuleBase" id="RU362118"/>
    </source>
</evidence>
<gene>
    <name evidence="3 5" type="primary">metZ</name>
    <name evidence="5" type="ORF">ACFQS8_10095</name>
</gene>
<reference evidence="6" key="1">
    <citation type="journal article" date="2019" name="Int. J. Syst. Evol. Microbiol.">
        <title>The Global Catalogue of Microorganisms (GCM) 10K type strain sequencing project: providing services to taxonomists for standard genome sequencing and annotation.</title>
        <authorList>
            <consortium name="The Broad Institute Genomics Platform"/>
            <consortium name="The Broad Institute Genome Sequencing Center for Infectious Disease"/>
            <person name="Wu L."/>
            <person name="Ma J."/>
        </authorList>
    </citation>
    <scope>NUCLEOTIDE SEQUENCE [LARGE SCALE GENOMIC DNA]</scope>
    <source>
        <strain evidence="6">CCUG 51308</strain>
    </source>
</reference>
<name>A0ABW2ILD0_9PROT</name>
<evidence type="ECO:0000313" key="5">
    <source>
        <dbReference type="EMBL" id="MFC7291966.1"/>
    </source>
</evidence>
<comment type="similarity">
    <text evidence="3">Belongs to the trans-sulfuration enzymes family. MetZ subfamily.</text>
</comment>
<dbReference type="PANTHER" id="PTHR11808:SF80">
    <property type="entry name" value="CYSTATHIONINE GAMMA-LYASE"/>
    <property type="match status" value="1"/>
</dbReference>
<comment type="cofactor">
    <cofactor evidence="1 3 4">
        <name>pyridoxal 5'-phosphate</name>
        <dbReference type="ChEBI" id="CHEBI:597326"/>
    </cofactor>
</comment>
<dbReference type="Gene3D" id="3.40.640.10">
    <property type="entry name" value="Type I PLP-dependent aspartate aminotransferase-like (Major domain)"/>
    <property type="match status" value="1"/>
</dbReference>
<evidence type="ECO:0000313" key="6">
    <source>
        <dbReference type="Proteomes" id="UP001596492"/>
    </source>
</evidence>
<dbReference type="EMBL" id="JBHTBR010000005">
    <property type="protein sequence ID" value="MFC7291966.1"/>
    <property type="molecule type" value="Genomic_DNA"/>
</dbReference>
<keyword evidence="2 3" id="KW-0663">Pyridoxal phosphate</keyword>
<protein>
    <recommendedName>
        <fullName evidence="3">O-succinylhomoserine sulfhydrylase</fullName>
        <shortName evidence="3">OSH sulfhydrylase</shortName>
        <shortName evidence="3">OSHS sulfhydrylase</shortName>
        <ecNumber evidence="3">2.5.1.-</ecNumber>
    </recommendedName>
</protein>
<dbReference type="InterPro" id="IPR015422">
    <property type="entry name" value="PyrdxlP-dep_Trfase_small"/>
</dbReference>
<evidence type="ECO:0000256" key="2">
    <source>
        <dbReference type="ARBA" id="ARBA00022898"/>
    </source>
</evidence>
<dbReference type="Proteomes" id="UP001596492">
    <property type="component" value="Unassembled WGS sequence"/>
</dbReference>
<dbReference type="RefSeq" id="WP_382167209.1">
    <property type="nucleotide sequence ID" value="NZ_JBHTBR010000005.1"/>
</dbReference>